<comment type="cofactor">
    <cofactor evidence="1 10">
        <name>Mg(2+)</name>
        <dbReference type="ChEBI" id="CHEBI:18420"/>
    </cofactor>
</comment>
<evidence type="ECO:0000256" key="7">
    <source>
        <dbReference type="ARBA" id="ARBA00023239"/>
    </source>
</evidence>
<dbReference type="NCBIfam" id="NF000584">
    <property type="entry name" value="PRK00009.1"/>
    <property type="match status" value="1"/>
</dbReference>
<dbReference type="EC" id="4.1.1.31" evidence="4 10"/>
<keyword evidence="13" id="KW-0670">Pyruvate</keyword>
<dbReference type="Gene3D" id="1.20.1440.90">
    <property type="entry name" value="Phosphoenolpyruvate/pyruvate domain"/>
    <property type="match status" value="1"/>
</dbReference>
<dbReference type="GO" id="GO:0015977">
    <property type="term" value="P:carbon fixation"/>
    <property type="evidence" value="ECO:0007669"/>
    <property type="project" value="UniProtKB-UniRule"/>
</dbReference>
<dbReference type="Pfam" id="PF00311">
    <property type="entry name" value="PEPcase"/>
    <property type="match status" value="1"/>
</dbReference>
<feature type="active site" evidence="10 12">
    <location>
        <position position="573"/>
    </location>
</feature>
<dbReference type="EMBL" id="CP023741">
    <property type="protein sequence ID" value="ATI80496.1"/>
    <property type="molecule type" value="Genomic_DNA"/>
</dbReference>
<evidence type="ECO:0000256" key="1">
    <source>
        <dbReference type="ARBA" id="ARBA00001946"/>
    </source>
</evidence>
<dbReference type="GeneID" id="57777392"/>
<comment type="subunit">
    <text evidence="10">Homotetramer.</text>
</comment>
<keyword evidence="7 10" id="KW-0456">Lyase</keyword>
<evidence type="ECO:0000256" key="12">
    <source>
        <dbReference type="PROSITE-ProRule" id="PRU10112"/>
    </source>
</evidence>
<dbReference type="InterPro" id="IPR033129">
    <property type="entry name" value="PEPCASE_His_AS"/>
</dbReference>
<dbReference type="HAMAP" id="MF_00595">
    <property type="entry name" value="PEPcase_type1"/>
    <property type="match status" value="1"/>
</dbReference>
<dbReference type="InterPro" id="IPR022805">
    <property type="entry name" value="PEP_COase_bac/pln-type"/>
</dbReference>
<dbReference type="GO" id="GO:0005829">
    <property type="term" value="C:cytosol"/>
    <property type="evidence" value="ECO:0007669"/>
    <property type="project" value="TreeGrafter"/>
</dbReference>
<dbReference type="PRINTS" id="PR00150">
    <property type="entry name" value="PEPCARBXLASE"/>
</dbReference>
<comment type="similarity">
    <text evidence="3 10">Belongs to the PEPCase type 1 family.</text>
</comment>
<dbReference type="InterPro" id="IPR018129">
    <property type="entry name" value="PEP_COase_Lys_AS"/>
</dbReference>
<evidence type="ECO:0000256" key="2">
    <source>
        <dbReference type="ARBA" id="ARBA00003670"/>
    </source>
</evidence>
<dbReference type="InterPro" id="IPR021135">
    <property type="entry name" value="PEP_COase"/>
</dbReference>
<proteinExistence type="inferred from homology"/>
<evidence type="ECO:0000256" key="5">
    <source>
        <dbReference type="ARBA" id="ARBA00022419"/>
    </source>
</evidence>
<keyword evidence="8 10" id="KW-0120">Carbon dioxide fixation</keyword>
<dbReference type="PANTHER" id="PTHR30523">
    <property type="entry name" value="PHOSPHOENOLPYRUVATE CARBOXYLASE"/>
    <property type="match status" value="1"/>
</dbReference>
<evidence type="ECO:0000256" key="9">
    <source>
        <dbReference type="ARBA" id="ARBA00048995"/>
    </source>
</evidence>
<dbReference type="Proteomes" id="UP000219422">
    <property type="component" value="Chromosome"/>
</dbReference>
<evidence type="ECO:0000256" key="11">
    <source>
        <dbReference type="PROSITE-ProRule" id="PRU10111"/>
    </source>
</evidence>
<dbReference type="SUPFAM" id="SSF51621">
    <property type="entry name" value="Phosphoenolpyruvate/pyruvate domain"/>
    <property type="match status" value="1"/>
</dbReference>
<evidence type="ECO:0000313" key="14">
    <source>
        <dbReference type="Proteomes" id="UP000219422"/>
    </source>
</evidence>
<evidence type="ECO:0000256" key="8">
    <source>
        <dbReference type="ARBA" id="ARBA00023300"/>
    </source>
</evidence>
<dbReference type="PANTHER" id="PTHR30523:SF6">
    <property type="entry name" value="PHOSPHOENOLPYRUVATE CARBOXYLASE"/>
    <property type="match status" value="1"/>
</dbReference>
<evidence type="ECO:0000256" key="6">
    <source>
        <dbReference type="ARBA" id="ARBA00022842"/>
    </source>
</evidence>
<dbReference type="GO" id="GO:0006099">
    <property type="term" value="P:tricarboxylic acid cycle"/>
    <property type="evidence" value="ECO:0007669"/>
    <property type="project" value="InterPro"/>
</dbReference>
<gene>
    <name evidence="10" type="primary">ppc</name>
    <name evidence="13" type="ORF">A6768_11120</name>
</gene>
<keyword evidence="6 10" id="KW-0460">Magnesium</keyword>
<comment type="function">
    <text evidence="2 10">Forms oxaloacetate, a four-carbon dicarboxylic acid source for the tricarboxylic acid cycle.</text>
</comment>
<protein>
    <recommendedName>
        <fullName evidence="5 10">Phosphoenolpyruvate carboxylase</fullName>
        <shortName evidence="10">PEPC</shortName>
        <shortName evidence="10">PEPCase</shortName>
        <ecNumber evidence="4 10">4.1.1.31</ecNumber>
    </recommendedName>
</protein>
<dbReference type="RefSeq" id="WP_097383628.1">
    <property type="nucleotide sequence ID" value="NZ_CP023741.1"/>
</dbReference>
<comment type="catalytic activity">
    <reaction evidence="9 10">
        <text>oxaloacetate + phosphate = phosphoenolpyruvate + hydrogencarbonate</text>
        <dbReference type="Rhea" id="RHEA:28370"/>
        <dbReference type="ChEBI" id="CHEBI:16452"/>
        <dbReference type="ChEBI" id="CHEBI:17544"/>
        <dbReference type="ChEBI" id="CHEBI:43474"/>
        <dbReference type="ChEBI" id="CHEBI:58702"/>
        <dbReference type="EC" id="4.1.1.31"/>
    </reaction>
</comment>
<dbReference type="PROSITE" id="PS00781">
    <property type="entry name" value="PEPCASE_1"/>
    <property type="match status" value="1"/>
</dbReference>
<organism evidence="13 14">
    <name type="scientific">Sphingobium yanoikuyae</name>
    <name type="common">Sphingomonas yanoikuyae</name>
    <dbReference type="NCBI Taxonomy" id="13690"/>
    <lineage>
        <taxon>Bacteria</taxon>
        <taxon>Pseudomonadati</taxon>
        <taxon>Pseudomonadota</taxon>
        <taxon>Alphaproteobacteria</taxon>
        <taxon>Sphingomonadales</taxon>
        <taxon>Sphingomonadaceae</taxon>
        <taxon>Sphingobium</taxon>
    </lineage>
</organism>
<sequence length="906" mass="98632">MGRRRTEDNSACLSKAPAITQNPDIRYLGRLLGDVIRAYGGEKLYKQTEYIRSASVDRARGLQGADLTDTGLDALNLDDTLNFTRGFMLFSMLANLAEDRQGVAAEPGADVASAVAKLESHGIGKDAVLELLSHSLIVPVLTAHPTEVRRKSMIDHKNRIADLMQLKDAGRTETDDGENLDEAIFRQIALLWQTRPLRREKLFVQDEIDNVLTYFRDIFLPTLPALYGRWERVLGARPHSFLRVGNWIGGDRDGNPFVQAPQLRSALGRGCEAALAYYMESIHALGAELSVSTELAHVPEAVLALAEASGDASPSRQDEPYRRAISGIYARLATTYVHLVGKAPPRPSALKGEPYAAPGDFRRDLVTVAQGLASEGDGALSTGGALGRLIRAVETFGFHLATLDMRQNSDVHQRVVAELLKVAGVEADYAGLDEFARIALLRKELATNRPLGTRFSEYSEETASELAIVHAAAEAHRTYGPQCITHYIISKAESVSDMLEVNILLKEAGLWRAPENGDPAKAAIMSIPLFETIGDLEAAPKIMTAYFGLPEIAGVVQARGHQEVMIGYSDSNKDGGYITSTWSLYKASQALEPVFAEAGAAMQLFHGRGGAVGRGGGSAFKAIQAQPRGSVQGRIRITEQGEVIAAKFGTRDVAMTNLEAMTSATLLASLEPEGVSAKDAARFAAAMDELSKNAFTAYRDLVYGTDGFKEFFRQLTPIQEISGLKIGSRPASRTKSTAIEDLRAIPWVFSWAQARVMLPGWYGFGHAIAAFEDKALLADMAQHWSFLQSALANLEMVLAKSDLGIAARYLPLVEDQAKAETLFGRIREGWSLTHDGLLAATGQSRLLERSPTTETSIRLRLPYIEPLNLLQVELLKRYRAGEDDARIKEGIELSINAIATALRNSG</sequence>
<reference evidence="13 14" key="1">
    <citation type="submission" date="2017-10" db="EMBL/GenBank/DDBJ databases">
        <title>Sphingobium yanoikuyae S72.</title>
        <authorList>
            <person name="Sanchez E."/>
            <person name="Bustos P."/>
            <person name="Mendoza P."/>
            <person name="Guo X."/>
            <person name="Mendoza A."/>
        </authorList>
    </citation>
    <scope>NUCLEOTIDE SEQUENCE [LARGE SCALE GENOMIC DNA]</scope>
    <source>
        <strain evidence="13 14">S72</strain>
    </source>
</reference>
<dbReference type="InterPro" id="IPR015813">
    <property type="entry name" value="Pyrv/PenolPyrv_kinase-like_dom"/>
</dbReference>
<dbReference type="PROSITE" id="PS00393">
    <property type="entry name" value="PEPCASE_2"/>
    <property type="match status" value="1"/>
</dbReference>
<evidence type="ECO:0000256" key="3">
    <source>
        <dbReference type="ARBA" id="ARBA00008346"/>
    </source>
</evidence>
<feature type="active site" evidence="10 11">
    <location>
        <position position="144"/>
    </location>
</feature>
<evidence type="ECO:0000256" key="10">
    <source>
        <dbReference type="HAMAP-Rule" id="MF_00595"/>
    </source>
</evidence>
<name>A0A291MZI4_SPHYA</name>
<dbReference type="GO" id="GO:0000287">
    <property type="term" value="F:magnesium ion binding"/>
    <property type="evidence" value="ECO:0007669"/>
    <property type="project" value="UniProtKB-UniRule"/>
</dbReference>
<evidence type="ECO:0000313" key="13">
    <source>
        <dbReference type="EMBL" id="ATI80496.1"/>
    </source>
</evidence>
<dbReference type="AlphaFoldDB" id="A0A291MZI4"/>
<evidence type="ECO:0000256" key="4">
    <source>
        <dbReference type="ARBA" id="ARBA00012305"/>
    </source>
</evidence>
<dbReference type="GO" id="GO:0006107">
    <property type="term" value="P:oxaloacetate metabolic process"/>
    <property type="evidence" value="ECO:0007669"/>
    <property type="project" value="UniProtKB-UniRule"/>
</dbReference>
<accession>A0A291MZI4</accession>
<dbReference type="GO" id="GO:0008964">
    <property type="term" value="F:phosphoenolpyruvate carboxylase activity"/>
    <property type="evidence" value="ECO:0007669"/>
    <property type="project" value="UniProtKB-UniRule"/>
</dbReference>
<dbReference type="KEGG" id="sya:A6768_11120"/>